<feature type="transmembrane region" description="Helical" evidence="1">
    <location>
        <begin position="69"/>
        <end position="91"/>
    </location>
</feature>
<evidence type="ECO:0000256" key="1">
    <source>
        <dbReference type="SAM" id="Phobius"/>
    </source>
</evidence>
<keyword evidence="1" id="KW-0812">Transmembrane</keyword>
<evidence type="ECO:0000313" key="2">
    <source>
        <dbReference type="EMBL" id="KIH57328.1"/>
    </source>
</evidence>
<keyword evidence="3" id="KW-1185">Reference proteome</keyword>
<accession>A0A0C2CLA9</accession>
<evidence type="ECO:0000313" key="3">
    <source>
        <dbReference type="Proteomes" id="UP000054047"/>
    </source>
</evidence>
<reference evidence="2 3" key="1">
    <citation type="submission" date="2013-12" db="EMBL/GenBank/DDBJ databases">
        <title>Draft genome of the parsitic nematode Ancylostoma duodenale.</title>
        <authorList>
            <person name="Mitreva M."/>
        </authorList>
    </citation>
    <scope>NUCLEOTIDE SEQUENCE [LARGE SCALE GENOMIC DNA]</scope>
    <source>
        <strain evidence="2 3">Zhejiang</strain>
    </source>
</reference>
<dbReference type="OrthoDB" id="410920at2759"/>
<gene>
    <name evidence="2" type="ORF">ANCDUO_12482</name>
</gene>
<organism evidence="2 3">
    <name type="scientific">Ancylostoma duodenale</name>
    <dbReference type="NCBI Taxonomy" id="51022"/>
    <lineage>
        <taxon>Eukaryota</taxon>
        <taxon>Metazoa</taxon>
        <taxon>Ecdysozoa</taxon>
        <taxon>Nematoda</taxon>
        <taxon>Chromadorea</taxon>
        <taxon>Rhabditida</taxon>
        <taxon>Rhabditina</taxon>
        <taxon>Rhabditomorpha</taxon>
        <taxon>Strongyloidea</taxon>
        <taxon>Ancylostomatidae</taxon>
        <taxon>Ancylostomatinae</taxon>
        <taxon>Ancylostoma</taxon>
    </lineage>
</organism>
<feature type="transmembrane region" description="Helical" evidence="1">
    <location>
        <begin position="32"/>
        <end position="49"/>
    </location>
</feature>
<sequence>MRRQYPTPKEYAEAQQELGSCLPEFRETLRRATTFGASAGVPFGLYVGYSHSPRQHGRDFRAFAGKSLATWVATTMTFGVIGLMAGTYNCLRVQM</sequence>
<dbReference type="EMBL" id="KN734501">
    <property type="protein sequence ID" value="KIH57328.1"/>
    <property type="molecule type" value="Genomic_DNA"/>
</dbReference>
<proteinExistence type="predicted"/>
<keyword evidence="1" id="KW-0472">Membrane</keyword>
<dbReference type="AlphaFoldDB" id="A0A0C2CLA9"/>
<keyword evidence="1" id="KW-1133">Transmembrane helix</keyword>
<name>A0A0C2CLA9_9BILA</name>
<protein>
    <submittedName>
        <fullName evidence="2">Uncharacterized protein</fullName>
    </submittedName>
</protein>
<dbReference type="Proteomes" id="UP000054047">
    <property type="component" value="Unassembled WGS sequence"/>
</dbReference>